<dbReference type="InterPro" id="IPR000569">
    <property type="entry name" value="HECT_dom"/>
</dbReference>
<dbReference type="EMBL" id="JAAGAX010000013">
    <property type="protein sequence ID" value="KAF2294029.1"/>
    <property type="molecule type" value="Genomic_DNA"/>
</dbReference>
<dbReference type="PROSITE" id="PS50237">
    <property type="entry name" value="HECT"/>
    <property type="match status" value="1"/>
</dbReference>
<dbReference type="PROSITE" id="PS00107">
    <property type="entry name" value="PROTEIN_KINASE_ATP"/>
    <property type="match status" value="1"/>
</dbReference>
<dbReference type="InterPro" id="IPR000626">
    <property type="entry name" value="Ubiquitin-like_dom"/>
</dbReference>
<evidence type="ECO:0000256" key="11">
    <source>
        <dbReference type="PROSITE-ProRule" id="PRU10141"/>
    </source>
</evidence>
<dbReference type="AlphaFoldDB" id="A0A6A6L2X4"/>
<feature type="domain" description="HECT" evidence="14">
    <location>
        <begin position="457"/>
        <end position="610"/>
    </location>
</feature>
<evidence type="ECO:0000259" key="12">
    <source>
        <dbReference type="PROSITE" id="PS50011"/>
    </source>
</evidence>
<evidence type="ECO:0000259" key="13">
    <source>
        <dbReference type="PROSITE" id="PS50053"/>
    </source>
</evidence>
<dbReference type="EC" id="2.7.11.25" evidence="2"/>
<evidence type="ECO:0000313" key="15">
    <source>
        <dbReference type="EMBL" id="KAF2294029.1"/>
    </source>
</evidence>
<keyword evidence="4 11" id="KW-0547">Nucleotide-binding</keyword>
<evidence type="ECO:0000256" key="5">
    <source>
        <dbReference type="ARBA" id="ARBA00022777"/>
    </source>
</evidence>
<dbReference type="InterPro" id="IPR011009">
    <property type="entry name" value="Kinase-like_dom_sf"/>
</dbReference>
<dbReference type="InterPro" id="IPR017441">
    <property type="entry name" value="Protein_kinase_ATP_BS"/>
</dbReference>
<dbReference type="InterPro" id="IPR000719">
    <property type="entry name" value="Prot_kinase_dom"/>
</dbReference>
<dbReference type="SUPFAM" id="SSF56204">
    <property type="entry name" value="Hect, E3 ligase catalytic domain"/>
    <property type="match status" value="1"/>
</dbReference>
<organism evidence="15 16">
    <name type="scientific">Hevea brasiliensis</name>
    <name type="common">Para rubber tree</name>
    <name type="synonym">Siphonia brasiliensis</name>
    <dbReference type="NCBI Taxonomy" id="3981"/>
    <lineage>
        <taxon>Eukaryota</taxon>
        <taxon>Viridiplantae</taxon>
        <taxon>Streptophyta</taxon>
        <taxon>Embryophyta</taxon>
        <taxon>Tracheophyta</taxon>
        <taxon>Spermatophyta</taxon>
        <taxon>Magnoliopsida</taxon>
        <taxon>eudicotyledons</taxon>
        <taxon>Gunneridae</taxon>
        <taxon>Pentapetalae</taxon>
        <taxon>rosids</taxon>
        <taxon>fabids</taxon>
        <taxon>Malpighiales</taxon>
        <taxon>Euphorbiaceae</taxon>
        <taxon>Crotonoideae</taxon>
        <taxon>Micrandreae</taxon>
        <taxon>Hevea</taxon>
    </lineage>
</organism>
<evidence type="ECO:0000256" key="9">
    <source>
        <dbReference type="ARBA" id="ARBA00048329"/>
    </source>
</evidence>
<dbReference type="Proteomes" id="UP000467840">
    <property type="component" value="Chromosome 7"/>
</dbReference>
<dbReference type="Gene3D" id="3.90.1750.10">
    <property type="entry name" value="Hect, E3 ligase catalytic domains"/>
    <property type="match status" value="1"/>
</dbReference>
<evidence type="ECO:0000256" key="4">
    <source>
        <dbReference type="ARBA" id="ARBA00022741"/>
    </source>
</evidence>
<dbReference type="InterPro" id="IPR035983">
    <property type="entry name" value="Hect_E3_ubiquitin_ligase"/>
</dbReference>
<feature type="domain" description="Protein kinase" evidence="12">
    <location>
        <begin position="509"/>
        <end position="796"/>
    </location>
</feature>
<evidence type="ECO:0000256" key="3">
    <source>
        <dbReference type="ARBA" id="ARBA00022679"/>
    </source>
</evidence>
<evidence type="ECO:0000256" key="10">
    <source>
        <dbReference type="PROSITE-ProRule" id="PRU00104"/>
    </source>
</evidence>
<protein>
    <recommendedName>
        <fullName evidence="2">mitogen-activated protein kinase kinase kinase</fullName>
        <ecNumber evidence="2">2.7.11.25</ecNumber>
    </recommendedName>
</protein>
<feature type="domain" description="Ubiquitin-like" evidence="13">
    <location>
        <begin position="1"/>
        <end position="70"/>
    </location>
</feature>
<comment type="similarity">
    <text evidence="1">Belongs to the protein kinase superfamily. STE Ser/Thr protein kinase family. MAP kinase kinase kinase subfamily.</text>
</comment>
<evidence type="ECO:0000256" key="2">
    <source>
        <dbReference type="ARBA" id="ARBA00012406"/>
    </source>
</evidence>
<comment type="catalytic activity">
    <reaction evidence="9">
        <text>L-seryl-[protein] + ATP = O-phospho-L-seryl-[protein] + ADP + H(+)</text>
        <dbReference type="Rhea" id="RHEA:17989"/>
        <dbReference type="Rhea" id="RHEA-COMP:9863"/>
        <dbReference type="Rhea" id="RHEA-COMP:11604"/>
        <dbReference type="ChEBI" id="CHEBI:15378"/>
        <dbReference type="ChEBI" id="CHEBI:29999"/>
        <dbReference type="ChEBI" id="CHEBI:30616"/>
        <dbReference type="ChEBI" id="CHEBI:83421"/>
        <dbReference type="ChEBI" id="CHEBI:456216"/>
        <dbReference type="EC" id="2.7.11.25"/>
    </reaction>
</comment>
<dbReference type="Gene3D" id="3.30.200.20">
    <property type="entry name" value="Phosphorylase Kinase, domain 1"/>
    <property type="match status" value="1"/>
</dbReference>
<name>A0A6A6L2X4_HEVBR</name>
<dbReference type="GO" id="GO:0005737">
    <property type="term" value="C:cytoplasm"/>
    <property type="evidence" value="ECO:0007669"/>
    <property type="project" value="TreeGrafter"/>
</dbReference>
<evidence type="ECO:0000256" key="6">
    <source>
        <dbReference type="ARBA" id="ARBA00022786"/>
    </source>
</evidence>
<keyword evidence="16" id="KW-1185">Reference proteome</keyword>
<evidence type="ECO:0000256" key="8">
    <source>
        <dbReference type="ARBA" id="ARBA00047559"/>
    </source>
</evidence>
<accession>A0A6A6L2X4</accession>
<dbReference type="GO" id="GO:0005524">
    <property type="term" value="F:ATP binding"/>
    <property type="evidence" value="ECO:0007669"/>
    <property type="project" value="UniProtKB-UniRule"/>
</dbReference>
<sequence>MVISTLIFRGETKESNQKWNDTMNSLNRKIQAIIRIPSIKPRLIRLGRLLEWEKVIVDGSIQTTTRLHLLNPKHLRPWQIVDEMFSVINHKFCSQCLSSASTHIKNRMNDFFSVSTEENNSYLEILRLCFAPELLVLLYMSPVQDDRLFAAGVIIHILKLSRIDLTKDWRNECACLVLEFCELLRRVSNDDSLYLSCRSTLGLLLKSMDISSWLMHGEDTKGASLMKEIFSFVSEHGNRLCQDLVASTESPWSSGPFFGDICDFKAFLLPLHTAIKWGPSADPILKRGYVEASEYLYATFLKLLRKMNECLLKMQDCLPLNTTWGDVTVWHGWFHYLAILEELHKISEHYKVAEEELWMSLRLRKFSLCVLLVKYLKPTDNIRWLLEHKNKYGCEFKRHLAREIIPKANEDFQRSIKMVVDRFLNGATSFTHVEGHHMLPGDLFSPPRAQEDNPPEIMERWFLSICQAVFNPQNALFTASPNDPTRIYPNPAIKLENLHLEYFSLAGKLIALALIHKLPVGVVFDRVFFLQLAGKNISLEDIRDTDPCLYGNCKKILEMCSKSIASDALELRFIRSPGGKSFVVNRKKGKIFVDLLINFHFVTSISKQCDRRRHVITNWEKGRPLGCGSYASVYEGYAAGGFFFAVKEVQLLDQGNQTKKCIYQIEQEIALLSQFNHPNIVQYYGTDKDETKLYIFLELGTPRWMAPVVINLKRRGGYGLPADIWSLGCTVLEMLIRKRPYSHLEPAQVLYKIGRGEPPPVPDFLSSLSQDFIMQCLQVNPDDRPTAAQLLDHPFVKGS</sequence>
<dbReference type="Gene3D" id="1.10.510.10">
    <property type="entry name" value="Transferase(Phosphotransferase) domain 1"/>
    <property type="match status" value="1"/>
</dbReference>
<dbReference type="Pfam" id="PF00632">
    <property type="entry name" value="HECT"/>
    <property type="match status" value="1"/>
</dbReference>
<comment type="catalytic activity">
    <reaction evidence="8">
        <text>L-threonyl-[protein] + ATP = O-phospho-L-threonyl-[protein] + ADP + H(+)</text>
        <dbReference type="Rhea" id="RHEA:46608"/>
        <dbReference type="Rhea" id="RHEA-COMP:11060"/>
        <dbReference type="Rhea" id="RHEA-COMP:11605"/>
        <dbReference type="ChEBI" id="CHEBI:15378"/>
        <dbReference type="ChEBI" id="CHEBI:30013"/>
        <dbReference type="ChEBI" id="CHEBI:30616"/>
        <dbReference type="ChEBI" id="CHEBI:61977"/>
        <dbReference type="ChEBI" id="CHEBI:456216"/>
        <dbReference type="EC" id="2.7.11.25"/>
    </reaction>
</comment>
<feature type="binding site" evidence="11">
    <location>
        <position position="647"/>
    </location>
    <ligand>
        <name>ATP</name>
        <dbReference type="ChEBI" id="CHEBI:30616"/>
    </ligand>
</feature>
<gene>
    <name evidence="15" type="ORF">GH714_006805</name>
</gene>
<evidence type="ECO:0000256" key="1">
    <source>
        <dbReference type="ARBA" id="ARBA00006529"/>
    </source>
</evidence>
<dbReference type="PROSITE" id="PS50011">
    <property type="entry name" value="PROTEIN_KINASE_DOM"/>
    <property type="match status" value="1"/>
</dbReference>
<evidence type="ECO:0000256" key="7">
    <source>
        <dbReference type="ARBA" id="ARBA00022840"/>
    </source>
</evidence>
<comment type="caution">
    <text evidence="15">The sequence shown here is derived from an EMBL/GenBank/DDBJ whole genome shotgun (WGS) entry which is preliminary data.</text>
</comment>
<keyword evidence="5" id="KW-0418">Kinase</keyword>
<reference evidence="15 16" key="1">
    <citation type="journal article" date="2020" name="Mol. Plant">
        <title>The Chromosome-Based Rubber Tree Genome Provides New Insights into Spurge Genome Evolution and Rubber Biosynthesis.</title>
        <authorList>
            <person name="Liu J."/>
            <person name="Shi C."/>
            <person name="Shi C.C."/>
            <person name="Li W."/>
            <person name="Zhang Q.J."/>
            <person name="Zhang Y."/>
            <person name="Li K."/>
            <person name="Lu H.F."/>
            <person name="Shi C."/>
            <person name="Zhu S.T."/>
            <person name="Xiao Z.Y."/>
            <person name="Nan H."/>
            <person name="Yue Y."/>
            <person name="Zhu X.G."/>
            <person name="Wu Y."/>
            <person name="Hong X.N."/>
            <person name="Fan G.Y."/>
            <person name="Tong Y."/>
            <person name="Zhang D."/>
            <person name="Mao C.L."/>
            <person name="Liu Y.L."/>
            <person name="Hao S.J."/>
            <person name="Liu W.Q."/>
            <person name="Lv M.Q."/>
            <person name="Zhang H.B."/>
            <person name="Liu Y."/>
            <person name="Hu-Tang G.R."/>
            <person name="Wang J.P."/>
            <person name="Wang J.H."/>
            <person name="Sun Y.H."/>
            <person name="Ni S.B."/>
            <person name="Chen W.B."/>
            <person name="Zhang X.C."/>
            <person name="Jiao Y.N."/>
            <person name="Eichler E.E."/>
            <person name="Li G.H."/>
            <person name="Liu X."/>
            <person name="Gao L.Z."/>
        </authorList>
    </citation>
    <scope>NUCLEOTIDE SEQUENCE [LARGE SCALE GENOMIC DNA]</scope>
    <source>
        <strain evidence="16">cv. GT1</strain>
        <tissue evidence="15">Leaf</tissue>
    </source>
</reference>
<proteinExistence type="inferred from homology"/>
<evidence type="ECO:0000259" key="14">
    <source>
        <dbReference type="PROSITE" id="PS50237"/>
    </source>
</evidence>
<keyword evidence="7 11" id="KW-0067">ATP-binding</keyword>
<keyword evidence="6 10" id="KW-0833">Ubl conjugation pathway</keyword>
<dbReference type="GO" id="GO:0004709">
    <property type="term" value="F:MAP kinase kinase kinase activity"/>
    <property type="evidence" value="ECO:0007669"/>
    <property type="project" value="UniProtKB-EC"/>
</dbReference>
<dbReference type="PROSITE" id="PS50053">
    <property type="entry name" value="UBIQUITIN_2"/>
    <property type="match status" value="1"/>
</dbReference>
<dbReference type="PANTHER" id="PTHR48016">
    <property type="entry name" value="MAP KINASE KINASE KINASE SSK2-RELATED-RELATED"/>
    <property type="match status" value="1"/>
</dbReference>
<dbReference type="PANTHER" id="PTHR48016:SF61">
    <property type="entry name" value="PROTEIN KINASE DOMAIN-CONTAINING PROTEIN"/>
    <property type="match status" value="1"/>
</dbReference>
<dbReference type="SUPFAM" id="SSF56112">
    <property type="entry name" value="Protein kinase-like (PK-like)"/>
    <property type="match status" value="1"/>
</dbReference>
<dbReference type="Pfam" id="PF00069">
    <property type="entry name" value="Pkinase"/>
    <property type="match status" value="1"/>
</dbReference>
<keyword evidence="3" id="KW-0808">Transferase</keyword>
<dbReference type="SMART" id="SM00119">
    <property type="entry name" value="HECTc"/>
    <property type="match status" value="1"/>
</dbReference>
<comment type="caution">
    <text evidence="10">Lacks conserved residue(s) required for the propagation of feature annotation.</text>
</comment>
<dbReference type="GO" id="GO:0004842">
    <property type="term" value="F:ubiquitin-protein transferase activity"/>
    <property type="evidence" value="ECO:0007669"/>
    <property type="project" value="InterPro"/>
</dbReference>
<dbReference type="InterPro" id="IPR050538">
    <property type="entry name" value="MAP_kinase_kinase_kinase"/>
</dbReference>
<evidence type="ECO:0000313" key="16">
    <source>
        <dbReference type="Proteomes" id="UP000467840"/>
    </source>
</evidence>